<gene>
    <name evidence="3" type="ORF">MmonteBS_35350</name>
    <name evidence="4" type="ORF">NJB18185_11920</name>
</gene>
<dbReference type="Proteomes" id="UP000245060">
    <property type="component" value="Unassembled WGS sequence"/>
</dbReference>
<reference evidence="5" key="2">
    <citation type="submission" date="2018-04" db="EMBL/GenBank/DDBJ databases">
        <title>Draft genome sequence of Mycobacterium montefiorense isolated from Japanese black salamander.</title>
        <authorList>
            <person name="Fukano H."/>
            <person name="Yoshida M."/>
            <person name="Shimizu A."/>
            <person name="Iwao H."/>
            <person name="Kurata O."/>
            <person name="Katayama Y."/>
            <person name="Omatsu T."/>
            <person name="Mizutani T."/>
            <person name="Wada S."/>
            <person name="Hoshino Y."/>
        </authorList>
    </citation>
    <scope>NUCLEOTIDE SEQUENCE [LARGE SCALE GENOMIC DNA]</scope>
    <source>
        <strain evidence="5">BS</strain>
    </source>
</reference>
<feature type="signal peptide" evidence="1">
    <location>
        <begin position="1"/>
        <end position="25"/>
    </location>
</feature>
<dbReference type="EMBL" id="BFCH01000018">
    <property type="protein sequence ID" value="GBG39163.1"/>
    <property type="molecule type" value="Genomic_DNA"/>
</dbReference>
<reference evidence="4" key="4">
    <citation type="submission" date="2022-04" db="EMBL/GenBank/DDBJ databases">
        <authorList>
            <person name="Komine T."/>
            <person name="Fukano H."/>
            <person name="Wada S."/>
        </authorList>
    </citation>
    <scope>NUCLEOTIDE SEQUENCE</scope>
    <source>
        <strain evidence="4">NJB18185</strain>
    </source>
</reference>
<dbReference type="AlphaFoldDB" id="A0AA37PK60"/>
<evidence type="ECO:0000313" key="3">
    <source>
        <dbReference type="EMBL" id="GBG39163.1"/>
    </source>
</evidence>
<evidence type="ECO:0000313" key="5">
    <source>
        <dbReference type="Proteomes" id="UP000245060"/>
    </source>
</evidence>
<feature type="chain" id="PRO_5041450097" evidence="1">
    <location>
        <begin position="26"/>
        <end position="143"/>
    </location>
</feature>
<reference evidence="3" key="1">
    <citation type="journal article" date="2018" name="Genome Announc.">
        <title>Draft Genome Sequence of Mycobacterium montefiorense Isolated from Japanese Black Salamander (Hynobius nigrescens).</title>
        <authorList>
            <person name="Fukano H."/>
            <person name="Yoshida M."/>
            <person name="Shimizu A."/>
            <person name="Iwao H."/>
            <person name="Katayama Y."/>
            <person name="Omatsu T."/>
            <person name="Mizutani T."/>
            <person name="Kurata O."/>
            <person name="Wada S."/>
            <person name="Hoshino Y."/>
        </authorList>
    </citation>
    <scope>NUCLEOTIDE SEQUENCE</scope>
    <source>
        <strain evidence="3">BS</strain>
    </source>
</reference>
<dbReference type="Gene3D" id="2.60.120.10">
    <property type="entry name" value="Jelly Rolls"/>
    <property type="match status" value="1"/>
</dbReference>
<evidence type="ECO:0000313" key="4">
    <source>
        <dbReference type="EMBL" id="GKU71416.1"/>
    </source>
</evidence>
<keyword evidence="5" id="KW-1185">Reference proteome</keyword>
<name>A0AA37PK60_9MYCO</name>
<accession>A0AA37PK60</accession>
<proteinExistence type="predicted"/>
<dbReference type="Pfam" id="PF07883">
    <property type="entry name" value="Cupin_2"/>
    <property type="match status" value="1"/>
</dbReference>
<sequence>MRSRRAVLVLVLLLLSLVTPPTRSAATPGSGVHSAQLAQSSQEGRDFIVREITIDPGGSTGWHWHDGTLVGAVKRGTLTHYSADCSIDGVYHPGDPVTEPAGPEHVHLGRNLGATPLVLEVIYIMPTGKPLAEDAPNPGCPFP</sequence>
<dbReference type="Proteomes" id="UP001139505">
    <property type="component" value="Unassembled WGS sequence"/>
</dbReference>
<dbReference type="RefSeq" id="WP_108924383.1">
    <property type="nucleotide sequence ID" value="NZ_BFCH01000018.1"/>
</dbReference>
<comment type="caution">
    <text evidence="4">The sequence shown here is derived from an EMBL/GenBank/DDBJ whole genome shotgun (WGS) entry which is preliminary data.</text>
</comment>
<protein>
    <submittedName>
        <fullName evidence="4">Cupin</fullName>
    </submittedName>
</protein>
<dbReference type="InterPro" id="IPR013096">
    <property type="entry name" value="Cupin_2"/>
</dbReference>
<evidence type="ECO:0000313" key="6">
    <source>
        <dbReference type="Proteomes" id="UP001139505"/>
    </source>
</evidence>
<dbReference type="InterPro" id="IPR011051">
    <property type="entry name" value="RmlC_Cupin_sf"/>
</dbReference>
<dbReference type="EMBL" id="BQYH01000005">
    <property type="protein sequence ID" value="GKU71416.1"/>
    <property type="molecule type" value="Genomic_DNA"/>
</dbReference>
<dbReference type="SUPFAM" id="SSF51182">
    <property type="entry name" value="RmlC-like cupins"/>
    <property type="match status" value="1"/>
</dbReference>
<evidence type="ECO:0000256" key="1">
    <source>
        <dbReference type="SAM" id="SignalP"/>
    </source>
</evidence>
<evidence type="ECO:0000259" key="2">
    <source>
        <dbReference type="Pfam" id="PF07883"/>
    </source>
</evidence>
<keyword evidence="1" id="KW-0732">Signal</keyword>
<reference evidence="4" key="3">
    <citation type="journal article" date="2022" name="Microbiol. Resour. Announc.">
        <title>Draft Genome Sequences of Eight Mycobacterium montefiorense Strains Isolated from Salamanders in Captivity.</title>
        <authorList>
            <person name="Komine T."/>
            <person name="Ihara H."/>
            <person name="Fukano H."/>
            <person name="Hoshino Y."/>
            <person name="Kurata O."/>
            <person name="Wada S."/>
        </authorList>
    </citation>
    <scope>NUCLEOTIDE SEQUENCE</scope>
    <source>
        <strain evidence="4">NJB18185</strain>
    </source>
</reference>
<feature type="domain" description="Cupin type-2" evidence="2">
    <location>
        <begin position="52"/>
        <end position="122"/>
    </location>
</feature>
<dbReference type="InterPro" id="IPR014710">
    <property type="entry name" value="RmlC-like_jellyroll"/>
</dbReference>
<organism evidence="4 6">
    <name type="scientific">Mycobacterium montefiorense</name>
    <dbReference type="NCBI Taxonomy" id="154654"/>
    <lineage>
        <taxon>Bacteria</taxon>
        <taxon>Bacillati</taxon>
        <taxon>Actinomycetota</taxon>
        <taxon>Actinomycetes</taxon>
        <taxon>Mycobacteriales</taxon>
        <taxon>Mycobacteriaceae</taxon>
        <taxon>Mycobacterium</taxon>
        <taxon>Mycobacterium simiae complex</taxon>
    </lineage>
</organism>